<feature type="region of interest" description="Disordered" evidence="1">
    <location>
        <begin position="299"/>
        <end position="348"/>
    </location>
</feature>
<keyword evidence="3" id="KW-1185">Reference proteome</keyword>
<gene>
    <name evidence="2" type="ORF">AK812_SmicGene18563</name>
</gene>
<feature type="compositionally biased region" description="Acidic residues" evidence="1">
    <location>
        <begin position="530"/>
        <end position="543"/>
    </location>
</feature>
<name>A0A1Q9DUU2_SYMMI</name>
<dbReference type="OrthoDB" id="435409at2759"/>
<feature type="compositionally biased region" description="Basic and acidic residues" evidence="1">
    <location>
        <begin position="739"/>
        <end position="753"/>
    </location>
</feature>
<comment type="caution">
    <text evidence="2">The sequence shown here is derived from an EMBL/GenBank/DDBJ whole genome shotgun (WGS) entry which is preliminary data.</text>
</comment>
<feature type="compositionally biased region" description="Basic and acidic residues" evidence="1">
    <location>
        <begin position="311"/>
        <end position="348"/>
    </location>
</feature>
<organism evidence="2 3">
    <name type="scientific">Symbiodinium microadriaticum</name>
    <name type="common">Dinoflagellate</name>
    <name type="synonym">Zooxanthella microadriatica</name>
    <dbReference type="NCBI Taxonomy" id="2951"/>
    <lineage>
        <taxon>Eukaryota</taxon>
        <taxon>Sar</taxon>
        <taxon>Alveolata</taxon>
        <taxon>Dinophyceae</taxon>
        <taxon>Suessiales</taxon>
        <taxon>Symbiodiniaceae</taxon>
        <taxon>Symbiodinium</taxon>
    </lineage>
</organism>
<reference evidence="2 3" key="1">
    <citation type="submission" date="2016-02" db="EMBL/GenBank/DDBJ databases">
        <title>Genome analysis of coral dinoflagellate symbionts highlights evolutionary adaptations to a symbiotic lifestyle.</title>
        <authorList>
            <person name="Aranda M."/>
            <person name="Li Y."/>
            <person name="Liew Y.J."/>
            <person name="Baumgarten S."/>
            <person name="Simakov O."/>
            <person name="Wilson M."/>
            <person name="Piel J."/>
            <person name="Ashoor H."/>
            <person name="Bougouffa S."/>
            <person name="Bajic V.B."/>
            <person name="Ryu T."/>
            <person name="Ravasi T."/>
            <person name="Bayer T."/>
            <person name="Micklem G."/>
            <person name="Kim H."/>
            <person name="Bhak J."/>
            <person name="Lajeunesse T.C."/>
            <person name="Voolstra C.R."/>
        </authorList>
    </citation>
    <scope>NUCLEOTIDE SEQUENCE [LARGE SCALE GENOMIC DNA]</scope>
    <source>
        <strain evidence="2 3">CCMP2467</strain>
    </source>
</reference>
<feature type="region of interest" description="Disordered" evidence="1">
    <location>
        <begin position="510"/>
        <end position="793"/>
    </location>
</feature>
<protein>
    <submittedName>
        <fullName evidence="2">Uncharacterized protein</fullName>
    </submittedName>
</protein>
<feature type="compositionally biased region" description="Pro residues" evidence="1">
    <location>
        <begin position="561"/>
        <end position="570"/>
    </location>
</feature>
<accession>A0A1Q9DUU2</accession>
<sequence>MAPPRMSLRRFRSLYFMRPREWQDGQMKHHIGMVCGHAGYITGLFEYVMTDMLWLRVFAFAGCALIVGYQAVQPKIQWVSTGWNTIFCMMNLYHIRLLRQAEPRKLVEDELELHQDHVPEEPLMFHATPSEEEAPGEEQVLIIVRGGCDIYIKGFRMGRLQPGSAVGFELAALRALEGGGSRERDEEGRGASAAATIVVDNHSEVQGAELVTHVGPFVIFKILLYVGFRGLDVNCKGALSKMERRAKSWESEMNEELRQFQGELAGVLSLAGEVAAERKEKQAKLMQREADFERAMQDKEREFQQTARQQQVREKELRQREVAVAEREKDKERDFQETARQQQVREHELRERERVVLQREKELKKRPLAPATSPGSTKVAQTPEDIAQVPQRARAKQRQPQGPSDPAASREVPAQVKRKKRVLSDYKSQDEQRWGWYQHSAERKRESLAATEPLSQPQTPGEEQEPAEVLEDSRAPWHSRLGQEAPGKGCMTLDLGELLDAVSKGLDPLEVEQTKRQKQQSQDFASAEAEGGDEDLSEPEAPEEINWSCDEAEVEEVPQAVPKPQPTPPVPREEDALQPPAEDIAPQEPARLNQSVPARPLLIERGSIATSEVEEDLNKMSEDPHDLHLQPETDAADQADVHASQEPLAPTDGALDMEEASPAALEPPEPVLTGRQKKQKWMEKKFPGLPVKGASKGGRKGQKPPRAEAKAPPSEGGAVSSSALGPTDSGAKPSGGPPDVDHEEFSRPGRSERLSCPSFGIWRRPGDGALQSGRDTAGPVPYKPATGLKGQQS</sequence>
<dbReference type="AlphaFoldDB" id="A0A1Q9DUU2"/>
<evidence type="ECO:0000313" key="3">
    <source>
        <dbReference type="Proteomes" id="UP000186817"/>
    </source>
</evidence>
<feature type="compositionally biased region" description="Low complexity" evidence="1">
    <location>
        <begin position="387"/>
        <end position="402"/>
    </location>
</feature>
<evidence type="ECO:0000256" key="1">
    <source>
        <dbReference type="SAM" id="MobiDB-lite"/>
    </source>
</evidence>
<feature type="compositionally biased region" description="Basic and acidic residues" evidence="1">
    <location>
        <begin position="616"/>
        <end position="631"/>
    </location>
</feature>
<dbReference type="Proteomes" id="UP000186817">
    <property type="component" value="Unassembled WGS sequence"/>
</dbReference>
<proteinExistence type="predicted"/>
<feature type="compositionally biased region" description="Basic and acidic residues" evidence="1">
    <location>
        <begin position="422"/>
        <end position="433"/>
    </location>
</feature>
<dbReference type="EMBL" id="LSRX01000380">
    <property type="protein sequence ID" value="OLP98945.1"/>
    <property type="molecule type" value="Genomic_DNA"/>
</dbReference>
<evidence type="ECO:0000313" key="2">
    <source>
        <dbReference type="EMBL" id="OLP98945.1"/>
    </source>
</evidence>
<feature type="region of interest" description="Disordered" evidence="1">
    <location>
        <begin position="361"/>
        <end position="491"/>
    </location>
</feature>